<dbReference type="Proteomes" id="UP000194577">
    <property type="component" value="Unassembled WGS sequence"/>
</dbReference>
<reference evidence="3 4" key="1">
    <citation type="submission" date="2017-10" db="EMBL/GenBank/DDBJ databases">
        <title>Draft genome sequence of cellulolytic Actinomyces sp CtC72 isolated from cattle rumen fluid.</title>
        <authorList>
            <person name="Joshi A.J."/>
            <person name="Vasudevan G."/>
            <person name="Lanjekar V.B."/>
            <person name="Hivarkar S."/>
            <person name="Engineer A."/>
            <person name="Pore S.D."/>
            <person name="Dhakephalkar P.K."/>
            <person name="Dagar S."/>
        </authorList>
    </citation>
    <scope>NUCLEOTIDE SEQUENCE [LARGE SCALE GENOMIC DNA]</scope>
    <source>
        <strain evidence="4">CtC72</strain>
    </source>
</reference>
<name>A0ABX4MHJ4_9ACTO</name>
<sequence length="211" mass="21573">MAYPSTSGSPYVRVPHGADPSPYGPAAPTPKGRKGPLILLLSGVALCVIAGIAIIVSALSLTRTAGALQPIVADGTSTVRLDAQEVYGLYGNGSSDCAVTAADGTELEVTRPSSSITVNDRQLFGMIAPTSSGEYTITCSTLLVSGDVYFGPLVGAQDIGRMVFGVIASIAMLVLGIPLTIGGIIWLVVRNSHNKRALQAQAVYPTAGTGL</sequence>
<evidence type="ECO:0000256" key="2">
    <source>
        <dbReference type="SAM" id="Phobius"/>
    </source>
</evidence>
<evidence type="ECO:0000313" key="3">
    <source>
        <dbReference type="EMBL" id="PHP53662.1"/>
    </source>
</evidence>
<protein>
    <recommendedName>
        <fullName evidence="5">Serine/threonine protein kinase</fullName>
    </recommendedName>
</protein>
<keyword evidence="2" id="KW-0472">Membrane</keyword>
<organism evidence="3 4">
    <name type="scientific">Actinomyces ruminis</name>
    <dbReference type="NCBI Taxonomy" id="1937003"/>
    <lineage>
        <taxon>Bacteria</taxon>
        <taxon>Bacillati</taxon>
        <taxon>Actinomycetota</taxon>
        <taxon>Actinomycetes</taxon>
        <taxon>Actinomycetales</taxon>
        <taxon>Actinomycetaceae</taxon>
        <taxon>Actinomyces</taxon>
    </lineage>
</organism>
<proteinExistence type="predicted"/>
<gene>
    <name evidence="3" type="ORF">BW737_001485</name>
</gene>
<keyword evidence="2" id="KW-0812">Transmembrane</keyword>
<dbReference type="RefSeq" id="WP_086614912.1">
    <property type="nucleotide sequence ID" value="NZ_MTPX02000009.1"/>
</dbReference>
<dbReference type="EMBL" id="MTPX02000009">
    <property type="protein sequence ID" value="PHP53662.1"/>
    <property type="molecule type" value="Genomic_DNA"/>
</dbReference>
<evidence type="ECO:0000256" key="1">
    <source>
        <dbReference type="SAM" id="MobiDB-lite"/>
    </source>
</evidence>
<feature type="transmembrane region" description="Helical" evidence="2">
    <location>
        <begin position="162"/>
        <end position="189"/>
    </location>
</feature>
<evidence type="ECO:0008006" key="5">
    <source>
        <dbReference type="Google" id="ProtNLM"/>
    </source>
</evidence>
<feature type="transmembrane region" description="Helical" evidence="2">
    <location>
        <begin position="37"/>
        <end position="59"/>
    </location>
</feature>
<accession>A0ABX4MHJ4</accession>
<keyword evidence="4" id="KW-1185">Reference proteome</keyword>
<evidence type="ECO:0000313" key="4">
    <source>
        <dbReference type="Proteomes" id="UP000194577"/>
    </source>
</evidence>
<feature type="region of interest" description="Disordered" evidence="1">
    <location>
        <begin position="1"/>
        <end position="28"/>
    </location>
</feature>
<keyword evidence="2" id="KW-1133">Transmembrane helix</keyword>
<comment type="caution">
    <text evidence="3">The sequence shown here is derived from an EMBL/GenBank/DDBJ whole genome shotgun (WGS) entry which is preliminary data.</text>
</comment>